<dbReference type="PANTHER" id="PTHR35936:SF19">
    <property type="entry name" value="AMINO-ACID-BINDING PROTEIN YXEM-RELATED"/>
    <property type="match status" value="1"/>
</dbReference>
<dbReference type="EMBL" id="CP119317">
    <property type="protein sequence ID" value="WEK54690.1"/>
    <property type="molecule type" value="Genomic_DNA"/>
</dbReference>
<reference evidence="3" key="1">
    <citation type="submission" date="2023-03" db="EMBL/GenBank/DDBJ databases">
        <title>Andean soil-derived lignocellulolytic bacterial consortium as a source of novel taxa and putative plastic-active enzymes.</title>
        <authorList>
            <person name="Diaz-Garcia L."/>
            <person name="Chuvochina M."/>
            <person name="Feuerriegel G."/>
            <person name="Bunk B."/>
            <person name="Sproer C."/>
            <person name="Streit W.R."/>
            <person name="Rodriguez L.M."/>
            <person name="Overmann J."/>
            <person name="Jimenez D.J."/>
        </authorList>
    </citation>
    <scope>NUCLEOTIDE SEQUENCE</scope>
    <source>
        <strain evidence="3">MAG 2441</strain>
    </source>
</reference>
<feature type="domain" description="Solute-binding protein family 3/N-terminal" evidence="2">
    <location>
        <begin position="78"/>
        <end position="305"/>
    </location>
</feature>
<keyword evidence="1" id="KW-0732">Signal</keyword>
<dbReference type="AlphaFoldDB" id="A0AA95EWE0"/>
<protein>
    <submittedName>
        <fullName evidence="3">ABC transporter substrate-binding protein</fullName>
    </submittedName>
</protein>
<evidence type="ECO:0000256" key="1">
    <source>
        <dbReference type="ARBA" id="ARBA00022729"/>
    </source>
</evidence>
<dbReference type="InterPro" id="IPR001638">
    <property type="entry name" value="Solute-binding_3/MltF_N"/>
</dbReference>
<dbReference type="Gene3D" id="3.40.190.10">
    <property type="entry name" value="Periplasmic binding protein-like II"/>
    <property type="match status" value="2"/>
</dbReference>
<proteinExistence type="predicted"/>
<evidence type="ECO:0000313" key="3">
    <source>
        <dbReference type="EMBL" id="WEK54690.1"/>
    </source>
</evidence>
<dbReference type="PANTHER" id="PTHR35936">
    <property type="entry name" value="MEMBRANE-BOUND LYTIC MUREIN TRANSGLYCOSYLASE F"/>
    <property type="match status" value="1"/>
</dbReference>
<keyword evidence="4" id="KW-1185">Reference proteome</keyword>
<sequence>MIRPMRITNSPLQKSLLWLFMLFLLASCGTLNSSTANTSPNLDMSATSSAAPVQAAPLSSDIVATLPKELQDIHRRGELRIAMYGQDRFPFFYVDDNGELTGSDVLLAQDIAYKFGVKAVFLRTATSFDEVANQVATGEADIALSKLSITLKRAQHVLFSEPYLTLHQSLLINRLQLARLGKSTTNAVEQIQQHGSTIGTITGTSYREFAEILFSSSEISSFATSQNLLDSVSKGEIVAALYDEFEFAKYLKQNPGSALTLQYIVLDDYVDPLAIAVSPNHPLLLSWINAYLQLNRPFINQLLHKFDIQN</sequence>
<dbReference type="SUPFAM" id="SSF53850">
    <property type="entry name" value="Periplasmic binding protein-like II"/>
    <property type="match status" value="1"/>
</dbReference>
<dbReference type="Proteomes" id="UP001178662">
    <property type="component" value="Chromosome"/>
</dbReference>
<dbReference type="SMART" id="SM00062">
    <property type="entry name" value="PBPb"/>
    <property type="match status" value="1"/>
</dbReference>
<gene>
    <name evidence="3" type="ORF">P0Y55_01020</name>
</gene>
<evidence type="ECO:0000259" key="2">
    <source>
        <dbReference type="SMART" id="SM00062"/>
    </source>
</evidence>
<name>A0AA95EWE0_9BACL</name>
<evidence type="ECO:0000313" key="4">
    <source>
        <dbReference type="Proteomes" id="UP001178662"/>
    </source>
</evidence>
<dbReference type="Pfam" id="PF00497">
    <property type="entry name" value="SBP_bac_3"/>
    <property type="match status" value="1"/>
</dbReference>
<organism evidence="3 4">
    <name type="scientific">Candidatus Cohnella colombiensis</name>
    <dbReference type="NCBI Taxonomy" id="3121368"/>
    <lineage>
        <taxon>Bacteria</taxon>
        <taxon>Bacillati</taxon>
        <taxon>Bacillota</taxon>
        <taxon>Bacilli</taxon>
        <taxon>Bacillales</taxon>
        <taxon>Paenibacillaceae</taxon>
        <taxon>Cohnella</taxon>
    </lineage>
</organism>
<dbReference type="CDD" id="cd13530">
    <property type="entry name" value="PBP2_peptides_like"/>
    <property type="match status" value="1"/>
</dbReference>
<accession>A0AA95EWE0</accession>